<evidence type="ECO:0000313" key="2">
    <source>
        <dbReference type="Proteomes" id="UP000280104"/>
    </source>
</evidence>
<dbReference type="Proteomes" id="UP000280104">
    <property type="component" value="Chromosome II"/>
</dbReference>
<accession>A0A7H4LHB4</accession>
<dbReference type="EMBL" id="LS480641">
    <property type="protein sequence ID" value="SPT18002.1"/>
    <property type="molecule type" value="Genomic_DNA"/>
</dbReference>
<reference evidence="1 2" key="1">
    <citation type="submission" date="2018-05" db="EMBL/GenBank/DDBJ databases">
        <authorList>
            <person name="Thind KAUR A."/>
        </authorList>
    </citation>
    <scope>NUCLEOTIDE SEQUENCE [LARGE SCALE GENOMIC DNA]</scope>
</reference>
<dbReference type="AlphaFoldDB" id="A0A7H4LHB4"/>
<proteinExistence type="predicted"/>
<organism evidence="1 2">
    <name type="scientific">Triticum aestivum</name>
    <name type="common">Wheat</name>
    <dbReference type="NCBI Taxonomy" id="4565"/>
    <lineage>
        <taxon>Eukaryota</taxon>
        <taxon>Viridiplantae</taxon>
        <taxon>Streptophyta</taxon>
        <taxon>Embryophyta</taxon>
        <taxon>Tracheophyta</taxon>
        <taxon>Spermatophyta</taxon>
        <taxon>Magnoliopsida</taxon>
        <taxon>Liliopsida</taxon>
        <taxon>Poales</taxon>
        <taxon>Poaceae</taxon>
        <taxon>BOP clade</taxon>
        <taxon>Pooideae</taxon>
        <taxon>Triticodae</taxon>
        <taxon>Triticeae</taxon>
        <taxon>Triticinae</taxon>
        <taxon>Triticum</taxon>
    </lineage>
</organism>
<sequence>MMTLMPVSCWKKGIMIAMVSCGRYLRCRMLRHGCCTSFDSSLATTRSAYSSLMSTSLPRMRFSMRRAASGWPRSMRELGVSGRKREPRVMMPAGTAARARLMRHPYPALILLVP</sequence>
<name>A0A7H4LHB4_WHEAT</name>
<protein>
    <submittedName>
        <fullName evidence="1">Uncharacterized protein</fullName>
    </submittedName>
</protein>
<evidence type="ECO:0000313" key="1">
    <source>
        <dbReference type="EMBL" id="SPT18002.1"/>
    </source>
</evidence>
<gene>
    <name evidence="1" type="ORF">CAMPLR22A2D_LOCUS2612</name>
</gene>